<feature type="binding site" evidence="13">
    <location>
        <begin position="52"/>
        <end position="59"/>
    </location>
    <ligand>
        <name>ATP</name>
        <dbReference type="ChEBI" id="CHEBI:30616"/>
    </ligand>
</feature>
<dbReference type="RefSeq" id="WP_161722883.1">
    <property type="nucleotide sequence ID" value="NZ_JAAAXI010000006.1"/>
</dbReference>
<evidence type="ECO:0000256" key="11">
    <source>
        <dbReference type="ARBA" id="ARBA00023098"/>
    </source>
</evidence>
<dbReference type="Pfam" id="PF02606">
    <property type="entry name" value="LpxK"/>
    <property type="match status" value="1"/>
</dbReference>
<evidence type="ECO:0000256" key="7">
    <source>
        <dbReference type="ARBA" id="ARBA00022679"/>
    </source>
</evidence>
<accession>A0ABW9YYJ9</accession>
<keyword evidence="6 13" id="KW-0441">Lipid A biosynthesis</keyword>
<evidence type="ECO:0000256" key="6">
    <source>
        <dbReference type="ARBA" id="ARBA00022556"/>
    </source>
</evidence>
<dbReference type="PANTHER" id="PTHR42724">
    <property type="entry name" value="TETRAACYLDISACCHARIDE 4'-KINASE"/>
    <property type="match status" value="1"/>
</dbReference>
<dbReference type="PANTHER" id="PTHR42724:SF1">
    <property type="entry name" value="TETRAACYLDISACCHARIDE 4'-KINASE, MITOCHONDRIAL-RELATED"/>
    <property type="match status" value="1"/>
</dbReference>
<keyword evidence="7 13" id="KW-0808">Transferase</keyword>
<keyword evidence="10 13" id="KW-0067">ATP-binding</keyword>
<keyword evidence="9 13" id="KW-0418">Kinase</keyword>
<proteinExistence type="inferred from homology"/>
<comment type="catalytic activity">
    <reaction evidence="13">
        <text>a lipid A disaccharide + ATP = a lipid IVA + ADP + H(+)</text>
        <dbReference type="Rhea" id="RHEA:67840"/>
        <dbReference type="ChEBI" id="CHEBI:15378"/>
        <dbReference type="ChEBI" id="CHEBI:30616"/>
        <dbReference type="ChEBI" id="CHEBI:176343"/>
        <dbReference type="ChEBI" id="CHEBI:176425"/>
        <dbReference type="ChEBI" id="CHEBI:456216"/>
        <dbReference type="EC" id="2.7.1.130"/>
    </reaction>
</comment>
<evidence type="ECO:0000256" key="2">
    <source>
        <dbReference type="ARBA" id="ARBA00004870"/>
    </source>
</evidence>
<evidence type="ECO:0000256" key="8">
    <source>
        <dbReference type="ARBA" id="ARBA00022741"/>
    </source>
</evidence>
<reference evidence="14 15" key="1">
    <citation type="submission" date="2020-01" db="EMBL/GenBank/DDBJ databases">
        <title>Microvirga sp. nov., an arsenate reduction bacterium isolated from Tibet hotspring sediments.</title>
        <authorList>
            <person name="Yuan C.-G."/>
        </authorList>
    </citation>
    <scope>NUCLEOTIDE SEQUENCE [LARGE SCALE GENOMIC DNA]</scope>
    <source>
        <strain evidence="14 15">SYSU G3D203</strain>
    </source>
</reference>
<comment type="pathway">
    <text evidence="2 13">Glycolipid biosynthesis; lipid IV(A) biosynthesis; lipid IV(A) from (3R)-3-hydroxytetradecanoyl-[acyl-carrier-protein] and UDP-N-acetyl-alpha-D-glucosamine: step 6/6.</text>
</comment>
<evidence type="ECO:0000256" key="12">
    <source>
        <dbReference type="ARBA" id="ARBA00029757"/>
    </source>
</evidence>
<evidence type="ECO:0000256" key="9">
    <source>
        <dbReference type="ARBA" id="ARBA00022777"/>
    </source>
</evidence>
<keyword evidence="11 13" id="KW-0443">Lipid metabolism</keyword>
<evidence type="ECO:0000313" key="14">
    <source>
        <dbReference type="EMBL" id="NBJ25482.1"/>
    </source>
</evidence>
<keyword evidence="15" id="KW-1185">Reference proteome</keyword>
<comment type="similarity">
    <text evidence="13">Belongs to the LpxK family.</text>
</comment>
<evidence type="ECO:0000256" key="13">
    <source>
        <dbReference type="HAMAP-Rule" id="MF_00409"/>
    </source>
</evidence>
<evidence type="ECO:0000256" key="5">
    <source>
        <dbReference type="ARBA" id="ARBA00022516"/>
    </source>
</evidence>
<keyword evidence="5 13" id="KW-0444">Lipid biosynthesis</keyword>
<dbReference type="EMBL" id="JAAAXJ010000007">
    <property type="protein sequence ID" value="NBJ25482.1"/>
    <property type="molecule type" value="Genomic_DNA"/>
</dbReference>
<dbReference type="InterPro" id="IPR003758">
    <property type="entry name" value="LpxK"/>
</dbReference>
<sequence length="337" mass="35835">MRAPDFWWDPQAAWPASLLRPAGLVYGAVATRRMRRRGERASLPVICIGNFTAGGAGKTPTALAVARILDAAGESPAFLTRGYGGRLRGPIQVRAKHKAADVGDEPVLLSKASRTIVSSDRPAGARLAYEMGSTVIVMDDGLQNSSLVKDCAIAVVDGAVGVGNGLPLPAGPLRAPLDTQWPLVDAVIVIGEGEPGRQLAEQAANRGKRAFTARLEPAAGAAQALKGTRVLAFAGIGRPEKFFDTLRACGAVVEATRSFPDHHPYRASELAALRQEAQALGLRPVTTEKDLARIAALAEAEPWPELQALPVRLAIENEAALRNLILRRVNERRLRPA</sequence>
<comment type="caution">
    <text evidence="14">The sequence shown here is derived from an EMBL/GenBank/DDBJ whole genome shotgun (WGS) entry which is preliminary data.</text>
</comment>
<keyword evidence="8 13" id="KW-0547">Nucleotide-binding</keyword>
<dbReference type="HAMAP" id="MF_00409">
    <property type="entry name" value="LpxK"/>
    <property type="match status" value="1"/>
</dbReference>
<dbReference type="NCBIfam" id="TIGR00682">
    <property type="entry name" value="lpxK"/>
    <property type="match status" value="1"/>
</dbReference>
<evidence type="ECO:0000256" key="4">
    <source>
        <dbReference type="ARBA" id="ARBA00016436"/>
    </source>
</evidence>
<evidence type="ECO:0000256" key="10">
    <source>
        <dbReference type="ARBA" id="ARBA00022840"/>
    </source>
</evidence>
<protein>
    <recommendedName>
        <fullName evidence="4 13">Tetraacyldisaccharide 4'-kinase</fullName>
        <ecNumber evidence="3 13">2.7.1.130</ecNumber>
    </recommendedName>
    <alternativeName>
        <fullName evidence="12 13">Lipid A 4'-kinase</fullName>
    </alternativeName>
</protein>
<evidence type="ECO:0000256" key="3">
    <source>
        <dbReference type="ARBA" id="ARBA00012071"/>
    </source>
</evidence>
<comment type="function">
    <text evidence="1 13">Transfers the gamma-phosphate of ATP to the 4'-position of a tetraacyldisaccharide 1-phosphate intermediate (termed DS-1-P) to form tetraacyldisaccharide 1,4'-bis-phosphate (lipid IVA).</text>
</comment>
<evidence type="ECO:0000313" key="15">
    <source>
        <dbReference type="Proteomes" id="UP000818323"/>
    </source>
</evidence>
<gene>
    <name evidence="13" type="primary">lpxK</name>
    <name evidence="14" type="ORF">GR303_14070</name>
</gene>
<dbReference type="GO" id="GO:0009029">
    <property type="term" value="F:lipid-A 4'-kinase activity"/>
    <property type="evidence" value="ECO:0007669"/>
    <property type="project" value="UniProtKB-EC"/>
</dbReference>
<organism evidence="14 15">
    <name type="scientific">Microvirga arsenatis</name>
    <dbReference type="NCBI Taxonomy" id="2692265"/>
    <lineage>
        <taxon>Bacteria</taxon>
        <taxon>Pseudomonadati</taxon>
        <taxon>Pseudomonadota</taxon>
        <taxon>Alphaproteobacteria</taxon>
        <taxon>Hyphomicrobiales</taxon>
        <taxon>Methylobacteriaceae</taxon>
        <taxon>Microvirga</taxon>
    </lineage>
</organism>
<dbReference type="InterPro" id="IPR027417">
    <property type="entry name" value="P-loop_NTPase"/>
</dbReference>
<dbReference type="SUPFAM" id="SSF52540">
    <property type="entry name" value="P-loop containing nucleoside triphosphate hydrolases"/>
    <property type="match status" value="1"/>
</dbReference>
<dbReference type="EC" id="2.7.1.130" evidence="3 13"/>
<dbReference type="Proteomes" id="UP000818323">
    <property type="component" value="Unassembled WGS sequence"/>
</dbReference>
<name>A0ABW9YYJ9_9HYPH</name>
<evidence type="ECO:0000256" key="1">
    <source>
        <dbReference type="ARBA" id="ARBA00002274"/>
    </source>
</evidence>